<evidence type="ECO:0000256" key="7">
    <source>
        <dbReference type="ARBA" id="ARBA00023136"/>
    </source>
</evidence>
<proteinExistence type="predicted"/>
<dbReference type="PANTHER" id="PTHR27000">
    <property type="entry name" value="LEUCINE-RICH REPEAT RECEPTOR-LIKE PROTEIN KINASE FAMILY PROTEIN-RELATED"/>
    <property type="match status" value="1"/>
</dbReference>
<keyword evidence="8" id="KW-0675">Receptor</keyword>
<keyword evidence="9" id="KW-0325">Glycoprotein</keyword>
<keyword evidence="4 10" id="KW-0732">Signal</keyword>
<keyword evidence="3" id="KW-0812">Transmembrane</keyword>
<organism evidence="11 12">
    <name type="scientific">Anaeromyces robustus</name>
    <dbReference type="NCBI Taxonomy" id="1754192"/>
    <lineage>
        <taxon>Eukaryota</taxon>
        <taxon>Fungi</taxon>
        <taxon>Fungi incertae sedis</taxon>
        <taxon>Chytridiomycota</taxon>
        <taxon>Chytridiomycota incertae sedis</taxon>
        <taxon>Neocallimastigomycetes</taxon>
        <taxon>Neocallimastigales</taxon>
        <taxon>Neocallimastigaceae</taxon>
        <taxon>Anaeromyces</taxon>
    </lineage>
</organism>
<dbReference type="Gene3D" id="3.80.10.10">
    <property type="entry name" value="Ribonuclease Inhibitor"/>
    <property type="match status" value="1"/>
</dbReference>
<evidence type="ECO:0000256" key="3">
    <source>
        <dbReference type="ARBA" id="ARBA00022692"/>
    </source>
</evidence>
<evidence type="ECO:0000256" key="5">
    <source>
        <dbReference type="ARBA" id="ARBA00022737"/>
    </source>
</evidence>
<gene>
    <name evidence="11" type="ORF">BCR32DRAFT_307916</name>
</gene>
<dbReference type="OrthoDB" id="10556253at2759"/>
<evidence type="ECO:0000256" key="4">
    <source>
        <dbReference type="ARBA" id="ARBA00022729"/>
    </source>
</evidence>
<keyword evidence="5" id="KW-0677">Repeat</keyword>
<keyword evidence="2" id="KW-0433">Leucine-rich repeat</keyword>
<dbReference type="SUPFAM" id="SSF52047">
    <property type="entry name" value="RNI-like"/>
    <property type="match status" value="1"/>
</dbReference>
<keyword evidence="12" id="KW-1185">Reference proteome</keyword>
<feature type="chain" id="PRO_5013028120" evidence="10">
    <location>
        <begin position="23"/>
        <end position="326"/>
    </location>
</feature>
<dbReference type="InterPro" id="IPR032675">
    <property type="entry name" value="LRR_dom_sf"/>
</dbReference>
<evidence type="ECO:0000256" key="8">
    <source>
        <dbReference type="ARBA" id="ARBA00023170"/>
    </source>
</evidence>
<reference evidence="11 12" key="2">
    <citation type="submission" date="2016-08" db="EMBL/GenBank/DDBJ databases">
        <title>Pervasive Adenine N6-methylation of Active Genes in Fungi.</title>
        <authorList>
            <consortium name="DOE Joint Genome Institute"/>
            <person name="Mondo S.J."/>
            <person name="Dannebaum R.O."/>
            <person name="Kuo R.C."/>
            <person name="Labutti K."/>
            <person name="Haridas S."/>
            <person name="Kuo A."/>
            <person name="Salamov A."/>
            <person name="Ahrendt S.R."/>
            <person name="Lipzen A."/>
            <person name="Sullivan W."/>
            <person name="Andreopoulos W.B."/>
            <person name="Clum A."/>
            <person name="Lindquist E."/>
            <person name="Daum C."/>
            <person name="Ramamoorthy G.K."/>
            <person name="Gryganskyi A."/>
            <person name="Culley D."/>
            <person name="Magnuson J.K."/>
            <person name="James T.Y."/>
            <person name="O'Malley M.A."/>
            <person name="Stajich J.E."/>
            <person name="Spatafora J.W."/>
            <person name="Visel A."/>
            <person name="Grigoriev I.V."/>
        </authorList>
    </citation>
    <scope>NUCLEOTIDE SEQUENCE [LARGE SCALE GENOMIC DNA]</scope>
    <source>
        <strain evidence="11 12">S4</strain>
    </source>
</reference>
<reference evidence="11 12" key="1">
    <citation type="submission" date="2016-08" db="EMBL/GenBank/DDBJ databases">
        <title>A Parts List for Fungal Cellulosomes Revealed by Comparative Genomics.</title>
        <authorList>
            <consortium name="DOE Joint Genome Institute"/>
            <person name="Haitjema C.H."/>
            <person name="Gilmore S.P."/>
            <person name="Henske J.K."/>
            <person name="Solomon K.V."/>
            <person name="De Groot R."/>
            <person name="Kuo A."/>
            <person name="Mondo S.J."/>
            <person name="Salamov A.A."/>
            <person name="Labutti K."/>
            <person name="Zhao Z."/>
            <person name="Chiniquy J."/>
            <person name="Barry K."/>
            <person name="Brewer H.M."/>
            <person name="Purvine S.O."/>
            <person name="Wright A.T."/>
            <person name="Boxma B."/>
            <person name="Van Alen T."/>
            <person name="Hackstein J.H."/>
            <person name="Baker S.E."/>
            <person name="Grigoriev I.V."/>
            <person name="O'Malley M.A."/>
        </authorList>
    </citation>
    <scope>NUCLEOTIDE SEQUENCE [LARGE SCALE GENOMIC DNA]</scope>
    <source>
        <strain evidence="11 12">S4</strain>
    </source>
</reference>
<feature type="signal peptide" evidence="10">
    <location>
        <begin position="1"/>
        <end position="22"/>
    </location>
</feature>
<comment type="caution">
    <text evidence="11">The sequence shown here is derived from an EMBL/GenBank/DDBJ whole genome shotgun (WGS) entry which is preliminary data.</text>
</comment>
<evidence type="ECO:0000256" key="1">
    <source>
        <dbReference type="ARBA" id="ARBA00004167"/>
    </source>
</evidence>
<dbReference type="AlphaFoldDB" id="A0A1Y1XD88"/>
<evidence type="ECO:0000256" key="9">
    <source>
        <dbReference type="ARBA" id="ARBA00023180"/>
    </source>
</evidence>
<dbReference type="Proteomes" id="UP000193944">
    <property type="component" value="Unassembled WGS sequence"/>
</dbReference>
<comment type="subcellular location">
    <subcellularLocation>
        <location evidence="1">Membrane</location>
        <topology evidence="1">Single-pass membrane protein</topology>
    </subcellularLocation>
</comment>
<evidence type="ECO:0000256" key="2">
    <source>
        <dbReference type="ARBA" id="ARBA00022614"/>
    </source>
</evidence>
<keyword evidence="7" id="KW-0472">Membrane</keyword>
<accession>A0A1Y1XD88</accession>
<evidence type="ECO:0000313" key="12">
    <source>
        <dbReference type="Proteomes" id="UP000193944"/>
    </source>
</evidence>
<dbReference type="EMBL" id="MCFG01000067">
    <property type="protein sequence ID" value="ORX83699.1"/>
    <property type="molecule type" value="Genomic_DNA"/>
</dbReference>
<keyword evidence="6" id="KW-1133">Transmembrane helix</keyword>
<dbReference type="GO" id="GO:0016020">
    <property type="term" value="C:membrane"/>
    <property type="evidence" value="ECO:0007669"/>
    <property type="project" value="UniProtKB-SubCell"/>
</dbReference>
<evidence type="ECO:0000256" key="6">
    <source>
        <dbReference type="ARBA" id="ARBA00022989"/>
    </source>
</evidence>
<name>A0A1Y1XD88_9FUNG</name>
<dbReference type="PANTHER" id="PTHR27000:SF642">
    <property type="entry name" value="INACTIVE LEUCINE-RICH REPEAT RECEPTOR KINASE XIAO-RELATED"/>
    <property type="match status" value="1"/>
</dbReference>
<dbReference type="STRING" id="1754192.A0A1Y1XD88"/>
<sequence length="326" mass="37536">MYSKCISIFLTLGLLLLVKVNGYIVNEFTGQCKEVYDYLKSIDKRENFAGCGMNENEEITRLNLYSYCLKDEELSTALNYTTIETLEFRKLFIDWNIDDSDDINIVFRFGCSRLPTNYEALSHLTNLKELDLRGVKNLNANILASIPKSVEKLTIINLTFTQEIVDVLSNLTNLKTLLLSHVIISDELDYSNFEKLINLTDLEIVNEYFYEPTLTNNDVPGNMLKHCNNLKKLTISDGIFYQQNIDAFGNMSNLEVLELDGALFNNDFDFSSLDKLNNLTTLKINCVTYNYEYKHLTFNFSTLAKLKTLNINRCLTSIRTKGNFEF</sequence>
<evidence type="ECO:0000256" key="10">
    <source>
        <dbReference type="SAM" id="SignalP"/>
    </source>
</evidence>
<evidence type="ECO:0000313" key="11">
    <source>
        <dbReference type="EMBL" id="ORX83699.1"/>
    </source>
</evidence>
<protein>
    <submittedName>
        <fullName evidence="11">RNI-like protein</fullName>
    </submittedName>
</protein>